<dbReference type="PANTHER" id="PTHR45985:SF3">
    <property type="entry name" value="CHITIN DEACETYLASE-LIKE 4"/>
    <property type="match status" value="1"/>
</dbReference>
<dbReference type="AlphaFoldDB" id="A0A9P6FYK6"/>
<dbReference type="Proteomes" id="UP000780801">
    <property type="component" value="Unassembled WGS sequence"/>
</dbReference>
<dbReference type="PANTHER" id="PTHR45985">
    <property type="match status" value="1"/>
</dbReference>
<keyword evidence="1" id="KW-0732">Signal</keyword>
<comment type="caution">
    <text evidence="2">The sequence shown here is derived from an EMBL/GenBank/DDBJ whole genome shotgun (WGS) entry which is preliminary data.</text>
</comment>
<evidence type="ECO:0000313" key="2">
    <source>
        <dbReference type="EMBL" id="KAF9583802.1"/>
    </source>
</evidence>
<dbReference type="SUPFAM" id="SSF88713">
    <property type="entry name" value="Glycoside hydrolase/deacetylase"/>
    <property type="match status" value="1"/>
</dbReference>
<evidence type="ECO:0000313" key="3">
    <source>
        <dbReference type="Proteomes" id="UP000780801"/>
    </source>
</evidence>
<feature type="signal peptide" evidence="1">
    <location>
        <begin position="1"/>
        <end position="21"/>
    </location>
</feature>
<name>A0A9P6FYK6_9FUNG</name>
<feature type="chain" id="PRO_5040443928" description="NodB homology domain-containing protein" evidence="1">
    <location>
        <begin position="22"/>
        <end position="384"/>
    </location>
</feature>
<dbReference type="GO" id="GO:0005975">
    <property type="term" value="P:carbohydrate metabolic process"/>
    <property type="evidence" value="ECO:0007669"/>
    <property type="project" value="InterPro"/>
</dbReference>
<dbReference type="Gene3D" id="3.20.20.370">
    <property type="entry name" value="Glycoside hydrolase/deacetylase"/>
    <property type="match status" value="2"/>
</dbReference>
<reference evidence="2" key="1">
    <citation type="journal article" date="2020" name="Fungal Divers.">
        <title>Resolving the Mortierellaceae phylogeny through synthesis of multi-gene phylogenetics and phylogenomics.</title>
        <authorList>
            <person name="Vandepol N."/>
            <person name="Liber J."/>
            <person name="Desiro A."/>
            <person name="Na H."/>
            <person name="Kennedy M."/>
            <person name="Barry K."/>
            <person name="Grigoriev I.V."/>
            <person name="Miller A.N."/>
            <person name="O'Donnell K."/>
            <person name="Stajich J.E."/>
            <person name="Bonito G."/>
        </authorList>
    </citation>
    <scope>NUCLEOTIDE SEQUENCE</scope>
    <source>
        <strain evidence="2">KOD1015</strain>
    </source>
</reference>
<keyword evidence="3" id="KW-1185">Reference proteome</keyword>
<accession>A0A9P6FYK6</accession>
<sequence>MRFLTLSLAAAATALLLGAEAAPCDTAKCQFPACVCPSVKPPKGLDPTTVPQFVTLTFDDAIQSQTVPVTSSLMTPHRNPNGCPIKSTWFAQTMYSDFSLIQQWYAAGNEVADHTMTHVGTPPAGKLLLIIPMHAIMDDSNPPKAYSMDVHLSGTPEAVSGWLRNNFNRHYQGTRQPFGIFLHPVHVGNATNLYNEFFSWAVAQKDVWFVTNHQLLEWIKNPVPASELAKQPYMKCGLPAVGKEICNGLDNLKTGGKINEKLLQTCNFPSGPWSTCYGCPKTPPTPADPVPERVDAVGTANYRTPVNLTCAMEWWDPVAAQCLCTSSNCTFTDISVLPTTTSGGVKPTTSTKPNNNNSANVMTGSWSAIGAAAAAAAAIAMQMF</sequence>
<dbReference type="EMBL" id="JAABOA010000585">
    <property type="protein sequence ID" value="KAF9583802.1"/>
    <property type="molecule type" value="Genomic_DNA"/>
</dbReference>
<dbReference type="InterPro" id="IPR052740">
    <property type="entry name" value="CE4"/>
</dbReference>
<gene>
    <name evidence="2" type="ORF">BGW38_008473</name>
</gene>
<protein>
    <recommendedName>
        <fullName evidence="4">NodB homology domain-containing protein</fullName>
    </recommendedName>
</protein>
<proteinExistence type="predicted"/>
<dbReference type="OrthoDB" id="504708at2759"/>
<evidence type="ECO:0008006" key="4">
    <source>
        <dbReference type="Google" id="ProtNLM"/>
    </source>
</evidence>
<dbReference type="InterPro" id="IPR011330">
    <property type="entry name" value="Glyco_hydro/deAcase_b/a-brl"/>
</dbReference>
<organism evidence="2 3">
    <name type="scientific">Lunasporangiospora selenospora</name>
    <dbReference type="NCBI Taxonomy" id="979761"/>
    <lineage>
        <taxon>Eukaryota</taxon>
        <taxon>Fungi</taxon>
        <taxon>Fungi incertae sedis</taxon>
        <taxon>Mucoromycota</taxon>
        <taxon>Mortierellomycotina</taxon>
        <taxon>Mortierellomycetes</taxon>
        <taxon>Mortierellales</taxon>
        <taxon>Mortierellaceae</taxon>
        <taxon>Lunasporangiospora</taxon>
    </lineage>
</organism>
<evidence type="ECO:0000256" key="1">
    <source>
        <dbReference type="SAM" id="SignalP"/>
    </source>
</evidence>